<dbReference type="EMBL" id="WIXP02000014">
    <property type="protein sequence ID" value="KAF6200342.1"/>
    <property type="molecule type" value="Genomic_DNA"/>
</dbReference>
<reference evidence="5" key="1">
    <citation type="journal article" date="2021" name="Mol. Ecol. Resour.">
        <title>Apolygus lucorum genome provides insights into omnivorousness and mesophyll feeding.</title>
        <authorList>
            <person name="Liu Y."/>
            <person name="Liu H."/>
            <person name="Wang H."/>
            <person name="Huang T."/>
            <person name="Liu B."/>
            <person name="Yang B."/>
            <person name="Yin L."/>
            <person name="Li B."/>
            <person name="Zhang Y."/>
            <person name="Zhang S."/>
            <person name="Jiang F."/>
            <person name="Zhang X."/>
            <person name="Ren Y."/>
            <person name="Wang B."/>
            <person name="Wang S."/>
            <person name="Lu Y."/>
            <person name="Wu K."/>
            <person name="Fan W."/>
            <person name="Wang G."/>
        </authorList>
    </citation>
    <scope>NUCLEOTIDE SEQUENCE</scope>
    <source>
        <strain evidence="5">12Hb</strain>
    </source>
</reference>
<dbReference type="AlphaFoldDB" id="A0A8S9WUD4"/>
<dbReference type="InterPro" id="IPR002347">
    <property type="entry name" value="SDR_fam"/>
</dbReference>
<dbReference type="InterPro" id="IPR036291">
    <property type="entry name" value="NAD(P)-bd_dom_sf"/>
</dbReference>
<keyword evidence="4" id="KW-0472">Membrane</keyword>
<dbReference type="GO" id="GO:0016491">
    <property type="term" value="F:oxidoreductase activity"/>
    <property type="evidence" value="ECO:0007669"/>
    <property type="project" value="UniProtKB-KW"/>
</dbReference>
<protein>
    <submittedName>
        <fullName evidence="5">Uncharacterized protein</fullName>
    </submittedName>
</protein>
<organism evidence="5 6">
    <name type="scientific">Apolygus lucorum</name>
    <name type="common">Small green plant bug</name>
    <name type="synonym">Lygocoris lucorum</name>
    <dbReference type="NCBI Taxonomy" id="248454"/>
    <lineage>
        <taxon>Eukaryota</taxon>
        <taxon>Metazoa</taxon>
        <taxon>Ecdysozoa</taxon>
        <taxon>Arthropoda</taxon>
        <taxon>Hexapoda</taxon>
        <taxon>Insecta</taxon>
        <taxon>Pterygota</taxon>
        <taxon>Neoptera</taxon>
        <taxon>Paraneoptera</taxon>
        <taxon>Hemiptera</taxon>
        <taxon>Heteroptera</taxon>
        <taxon>Panheteroptera</taxon>
        <taxon>Cimicomorpha</taxon>
        <taxon>Miridae</taxon>
        <taxon>Mirini</taxon>
        <taxon>Apolygus</taxon>
    </lineage>
</organism>
<dbReference type="InterPro" id="IPR051019">
    <property type="entry name" value="VLCFA-Steroid_DH"/>
</dbReference>
<dbReference type="FunFam" id="3.40.50.720:FF:000137">
    <property type="entry name" value="Hydroxysteroid (17-beta) dehydrogenase 3"/>
    <property type="match status" value="1"/>
</dbReference>
<feature type="transmembrane region" description="Helical" evidence="4">
    <location>
        <begin position="86"/>
        <end position="103"/>
    </location>
</feature>
<keyword evidence="6" id="KW-1185">Reference proteome</keyword>
<dbReference type="Gene3D" id="3.40.50.720">
    <property type="entry name" value="NAD(P)-binding Rossmann-like Domain"/>
    <property type="match status" value="1"/>
</dbReference>
<evidence type="ECO:0000256" key="2">
    <source>
        <dbReference type="ARBA" id="ARBA00022857"/>
    </source>
</evidence>
<proteinExistence type="inferred from homology"/>
<sequence length="415" mass="46485">MLALSVAALPTSRAFTSALRSRMSSPLMNDELTTTTECYIVQLRQPGTCETPFPVEPLRVARRFNVELPPSPDMIPYVVDLMTCGFFWWVGAGVSVLWLLWLAEEVYRGFMNFVWSRIGPKKDFVETYGKWAVVTGGSDGIGKGWAMEFAKRGMNICVISKDEFNITQEIQSQYPVEVKYINVDFSNPKVYDGLEKELSQLEIGILANNVGMFLRDLQLFFNASRDSLDKMVEVNVKTVVMMTQIVLKKMVVRNKGLIINIGSLSSVLPFPYATVYGACKSFVEEFSLCLEAELTGSNIQVHCVRPYFVNTNLVSTCENLKGFLSLTPIVFPRPHKFASSAAAILNNKSLPLYTSGYWPHSLLVFFMPLKLINKSWYAKMVVLFERSHLKAEGLFVPTPVPAGPPSKKTANGTSR</sequence>
<evidence type="ECO:0000256" key="4">
    <source>
        <dbReference type="SAM" id="Phobius"/>
    </source>
</evidence>
<dbReference type="Proteomes" id="UP000466442">
    <property type="component" value="Unassembled WGS sequence"/>
</dbReference>
<keyword evidence="2" id="KW-0521">NADP</keyword>
<accession>A0A8S9WUD4</accession>
<comment type="caution">
    <text evidence="5">The sequence shown here is derived from an EMBL/GenBank/DDBJ whole genome shotgun (WGS) entry which is preliminary data.</text>
</comment>
<keyword evidence="3" id="KW-0560">Oxidoreductase</keyword>
<dbReference type="SUPFAM" id="SSF51735">
    <property type="entry name" value="NAD(P)-binding Rossmann-fold domains"/>
    <property type="match status" value="1"/>
</dbReference>
<dbReference type="OrthoDB" id="5545019at2759"/>
<dbReference type="PANTHER" id="PTHR43899:SF13">
    <property type="entry name" value="RH59310P"/>
    <property type="match status" value="1"/>
</dbReference>
<dbReference type="GO" id="GO:0005783">
    <property type="term" value="C:endoplasmic reticulum"/>
    <property type="evidence" value="ECO:0007669"/>
    <property type="project" value="TreeGrafter"/>
</dbReference>
<comment type="similarity">
    <text evidence="1">Belongs to the short-chain dehydrogenases/reductases (SDR) family.</text>
</comment>
<name>A0A8S9WUD4_APOLU</name>
<evidence type="ECO:0000313" key="5">
    <source>
        <dbReference type="EMBL" id="KAF6200342.1"/>
    </source>
</evidence>
<evidence type="ECO:0000256" key="3">
    <source>
        <dbReference type="ARBA" id="ARBA00023002"/>
    </source>
</evidence>
<keyword evidence="4" id="KW-0812">Transmembrane</keyword>
<gene>
    <name evidence="5" type="ORF">GE061_006645</name>
</gene>
<dbReference type="PANTHER" id="PTHR43899">
    <property type="entry name" value="RH59310P"/>
    <property type="match status" value="1"/>
</dbReference>
<dbReference type="PRINTS" id="PR00081">
    <property type="entry name" value="GDHRDH"/>
</dbReference>
<dbReference type="CDD" id="cd05356">
    <property type="entry name" value="17beta-HSD1_like_SDR_c"/>
    <property type="match status" value="1"/>
</dbReference>
<dbReference type="Pfam" id="PF00106">
    <property type="entry name" value="adh_short"/>
    <property type="match status" value="1"/>
</dbReference>
<evidence type="ECO:0000313" key="6">
    <source>
        <dbReference type="Proteomes" id="UP000466442"/>
    </source>
</evidence>
<keyword evidence="4" id="KW-1133">Transmembrane helix</keyword>
<evidence type="ECO:0000256" key="1">
    <source>
        <dbReference type="ARBA" id="ARBA00006484"/>
    </source>
</evidence>